<accession>A0A919E9V4</accession>
<comment type="caution">
    <text evidence="2">The sequence shown here is derived from an EMBL/GenBank/DDBJ whole genome shotgun (WGS) entry which is preliminary data.</text>
</comment>
<proteinExistence type="predicted"/>
<organism evidence="2 3">
    <name type="scientific">Streptomyces fumanus</name>
    <dbReference type="NCBI Taxonomy" id="67302"/>
    <lineage>
        <taxon>Bacteria</taxon>
        <taxon>Bacillati</taxon>
        <taxon>Actinomycetota</taxon>
        <taxon>Actinomycetes</taxon>
        <taxon>Kitasatosporales</taxon>
        <taxon>Streptomycetaceae</taxon>
        <taxon>Streptomyces</taxon>
    </lineage>
</organism>
<dbReference type="AlphaFoldDB" id="A0A919E9V4"/>
<protein>
    <submittedName>
        <fullName evidence="2">Uncharacterized protein</fullName>
    </submittedName>
</protein>
<feature type="region of interest" description="Disordered" evidence="1">
    <location>
        <begin position="57"/>
        <end position="77"/>
    </location>
</feature>
<reference evidence="2" key="1">
    <citation type="journal article" date="2014" name="Int. J. Syst. Evol. Microbiol.">
        <title>Complete genome sequence of Corynebacterium casei LMG S-19264T (=DSM 44701T), isolated from a smear-ripened cheese.</title>
        <authorList>
            <consortium name="US DOE Joint Genome Institute (JGI-PGF)"/>
            <person name="Walter F."/>
            <person name="Albersmeier A."/>
            <person name="Kalinowski J."/>
            <person name="Ruckert C."/>
        </authorList>
    </citation>
    <scope>NUCLEOTIDE SEQUENCE</scope>
    <source>
        <strain evidence="2">JCM 4477</strain>
    </source>
</reference>
<dbReference type="Proteomes" id="UP000630718">
    <property type="component" value="Unassembled WGS sequence"/>
</dbReference>
<name>A0A919E9V4_9ACTN</name>
<dbReference type="RefSeq" id="WP_190207781.1">
    <property type="nucleotide sequence ID" value="NZ_BNBI01000017.1"/>
</dbReference>
<reference evidence="2" key="2">
    <citation type="submission" date="2020-09" db="EMBL/GenBank/DDBJ databases">
        <authorList>
            <person name="Sun Q."/>
            <person name="Ohkuma M."/>
        </authorList>
    </citation>
    <scope>NUCLEOTIDE SEQUENCE</scope>
    <source>
        <strain evidence="2">JCM 4477</strain>
    </source>
</reference>
<dbReference type="EMBL" id="BNBI01000017">
    <property type="protein sequence ID" value="GHF28110.1"/>
    <property type="molecule type" value="Genomic_DNA"/>
</dbReference>
<keyword evidence="3" id="KW-1185">Reference proteome</keyword>
<gene>
    <name evidence="2" type="ORF">GCM10018772_62240</name>
</gene>
<evidence type="ECO:0000313" key="2">
    <source>
        <dbReference type="EMBL" id="GHF28110.1"/>
    </source>
</evidence>
<sequence length="77" mass="8075">MRTVPSAASTRASLPSTVSRAISLEVAAVVDQLVQDRLILPIDGRLVGLAVQNASTAMPGSRDFPGGQLRIPEIQHA</sequence>
<evidence type="ECO:0000313" key="3">
    <source>
        <dbReference type="Proteomes" id="UP000630718"/>
    </source>
</evidence>
<evidence type="ECO:0000256" key="1">
    <source>
        <dbReference type="SAM" id="MobiDB-lite"/>
    </source>
</evidence>